<dbReference type="Pfam" id="PF10344">
    <property type="entry name" value="Hobbit"/>
    <property type="match status" value="1"/>
</dbReference>
<name>A0A5N5MQ35_9ROSI</name>
<proteinExistence type="predicted"/>
<comment type="caution">
    <text evidence="1">The sequence shown here is derived from an EMBL/GenBank/DDBJ whole genome shotgun (WGS) entry which is preliminary data.</text>
</comment>
<gene>
    <name evidence="1" type="ORF">DKX38_007947</name>
</gene>
<dbReference type="AlphaFoldDB" id="A0A5N5MQ35"/>
<dbReference type="Proteomes" id="UP000326939">
    <property type="component" value="Chromosome 5"/>
</dbReference>
<reference evidence="2" key="1">
    <citation type="journal article" date="2019" name="Gigascience">
        <title>De novo genome assembly of the endangered Acer yangbiense, a plant species with extremely small populations endemic to Yunnan Province, China.</title>
        <authorList>
            <person name="Yang J."/>
            <person name="Wariss H.M."/>
            <person name="Tao L."/>
            <person name="Zhang R."/>
            <person name="Yun Q."/>
            <person name="Hollingsworth P."/>
            <person name="Dao Z."/>
            <person name="Luo G."/>
            <person name="Guo H."/>
            <person name="Ma Y."/>
            <person name="Sun W."/>
        </authorList>
    </citation>
    <scope>NUCLEOTIDE SEQUENCE [LARGE SCALE GENOMIC DNA]</scope>
    <source>
        <strain evidence="2">cv. br00</strain>
    </source>
</reference>
<dbReference type="InterPro" id="IPR045167">
    <property type="entry name" value="Hobbit"/>
</dbReference>
<accession>A0A5N5MQ35</accession>
<organism evidence="1 2">
    <name type="scientific">Salix brachista</name>
    <dbReference type="NCBI Taxonomy" id="2182728"/>
    <lineage>
        <taxon>Eukaryota</taxon>
        <taxon>Viridiplantae</taxon>
        <taxon>Streptophyta</taxon>
        <taxon>Embryophyta</taxon>
        <taxon>Tracheophyta</taxon>
        <taxon>Spermatophyta</taxon>
        <taxon>Magnoliopsida</taxon>
        <taxon>eudicotyledons</taxon>
        <taxon>Gunneridae</taxon>
        <taxon>Pentapetalae</taxon>
        <taxon>rosids</taxon>
        <taxon>fabids</taxon>
        <taxon>Malpighiales</taxon>
        <taxon>Salicaceae</taxon>
        <taxon>Saliceae</taxon>
        <taxon>Salix</taxon>
    </lineage>
</organism>
<sequence length="86" mass="10035">MMIDDGYNVVIADNCQDDSVYGLKLSWTSENRDADAQRKLHEENQLDVEEVLQDDISNLPSTNHKLDSPSHQWRHLELFHLHHTPK</sequence>
<dbReference type="EMBL" id="VDCV01000005">
    <property type="protein sequence ID" value="KAB5557038.1"/>
    <property type="molecule type" value="Genomic_DNA"/>
</dbReference>
<evidence type="ECO:0000313" key="2">
    <source>
        <dbReference type="Proteomes" id="UP000326939"/>
    </source>
</evidence>
<protein>
    <submittedName>
        <fullName evidence="1">Uncharacterized protein</fullName>
    </submittedName>
</protein>
<keyword evidence="2" id="KW-1185">Reference proteome</keyword>
<evidence type="ECO:0000313" key="1">
    <source>
        <dbReference type="EMBL" id="KAB5557038.1"/>
    </source>
</evidence>